<sequence>MSKKKYKLGDIFLINLEEELYGVGRVLIILENIVFVELYKMKPITSKEEVNFAVINDTTTVSKIWCDSTPLKKGNWEIIGNNLVEGIVDMPYFWQEGMTGVYHLVKGTANDFMGIITDKVLTREETRKYDSNGLCNPLSVKEIYQRRLKQLDLLT</sequence>
<name>A0A3G9JF11_9BACL</name>
<dbReference type="AlphaFoldDB" id="A0A3G9JF11"/>
<dbReference type="Pfam" id="PF15428">
    <property type="entry name" value="Imm26"/>
    <property type="match status" value="1"/>
</dbReference>
<evidence type="ECO:0000313" key="1">
    <source>
        <dbReference type="EMBL" id="BBH21764.1"/>
    </source>
</evidence>
<dbReference type="RefSeq" id="WP_125658765.1">
    <property type="nucleotide sequence ID" value="NZ_AP019308.1"/>
</dbReference>
<dbReference type="KEGG" id="pbk:Back11_31090"/>
<organism evidence="1 2">
    <name type="scientific">Paenibacillus baekrokdamisoli</name>
    <dbReference type="NCBI Taxonomy" id="1712516"/>
    <lineage>
        <taxon>Bacteria</taxon>
        <taxon>Bacillati</taxon>
        <taxon>Bacillota</taxon>
        <taxon>Bacilli</taxon>
        <taxon>Bacillales</taxon>
        <taxon>Paenibacillaceae</taxon>
        <taxon>Paenibacillus</taxon>
    </lineage>
</organism>
<protein>
    <submittedName>
        <fullName evidence="1">Uncharacterized protein</fullName>
    </submittedName>
</protein>
<dbReference type="InterPro" id="IPR029278">
    <property type="entry name" value="Imm26"/>
</dbReference>
<dbReference type="Proteomes" id="UP000275368">
    <property type="component" value="Chromosome"/>
</dbReference>
<dbReference type="OrthoDB" id="2662441at2"/>
<proteinExistence type="predicted"/>
<keyword evidence="2" id="KW-1185">Reference proteome</keyword>
<accession>A0A3G9JF11</accession>
<evidence type="ECO:0000313" key="2">
    <source>
        <dbReference type="Proteomes" id="UP000275368"/>
    </source>
</evidence>
<reference evidence="1 2" key="1">
    <citation type="submission" date="2018-11" db="EMBL/GenBank/DDBJ databases">
        <title>Complete genome sequence of Paenibacillus baekrokdamisoli strain KCTC 33723.</title>
        <authorList>
            <person name="Kang S.W."/>
            <person name="Lee K.C."/>
            <person name="Kim K.K."/>
            <person name="Kim J.S."/>
            <person name="Kim D.S."/>
            <person name="Ko S.H."/>
            <person name="Yang S.H."/>
            <person name="Lee J.S."/>
        </authorList>
    </citation>
    <scope>NUCLEOTIDE SEQUENCE [LARGE SCALE GENOMIC DNA]</scope>
    <source>
        <strain evidence="1 2">KCTC 33723</strain>
    </source>
</reference>
<gene>
    <name evidence="1" type="ORF">Back11_31090</name>
</gene>
<dbReference type="EMBL" id="AP019308">
    <property type="protein sequence ID" value="BBH21764.1"/>
    <property type="molecule type" value="Genomic_DNA"/>
</dbReference>